<name>A0A329T5A0_9STRA</name>
<feature type="binding site" description="in other chain" evidence="8">
    <location>
        <position position="106"/>
    </location>
    <ligand>
        <name>substrate</name>
        <note>ligand shared between dimeric partners</note>
    </ligand>
</feature>
<dbReference type="EMBL" id="RCMV01000041">
    <property type="protein sequence ID" value="KAG3227134.1"/>
    <property type="molecule type" value="Genomic_DNA"/>
</dbReference>
<proteinExistence type="inferred from homology"/>
<dbReference type="Proteomes" id="UP000736787">
    <property type="component" value="Unassembled WGS sequence"/>
</dbReference>
<sequence>MADLSDIGLFGLAVMGQNFALNMASHGFKVSVCNRSPDKVDATVQRAKDEGNLPLVGYKDMKEFVASLARPRKVVILVVAGKPVDLTIAALSEFMEPGDIIVDGGNEWFPNSVRRASELEPKGIHFVGMGVSGGEEGARNGPSLMPGGPKEAFDALEPIITKCAAQVDDGACTTYLGPIGSGNYVKMVHNGIEYGDMQLIAEAYDILKIAGGLTNEELANVFDEWNKSELESFLIEITAQIFAKKDDLTDDGYVVDKILDKTGMKGTGRWTVQEAAERSIAAPTITASLDARYLSARKDERVFASKILSGPSEIPAVDKQQLIDDVRQALYASKICSYAQGLNLIREAGVQMGWNVDLGECARIWKGGCIIRAKFLDRIKSAYTKDASLISLLVDPDFAAELQARQYSWRRVVSLAVASGIPAPSFSGSLNYYDTFRRERLPANLTQAQRDFFGGHTYERTDREGLFHCAWSAAHHSIGDVSERIRGNL</sequence>
<comment type="pathway">
    <text evidence="1 6 10">Carbohydrate degradation; pentose phosphate pathway; D-ribulose 5-phosphate from D-glucose 6-phosphate (oxidative stage): step 3/3.</text>
</comment>
<dbReference type="EMBL" id="RCML01000013">
    <property type="protein sequence ID" value="KAG2998732.1"/>
    <property type="molecule type" value="Genomic_DNA"/>
</dbReference>
<dbReference type="Gene3D" id="1.10.1040.10">
    <property type="entry name" value="N-(1-d-carboxylethyl)-l-norvaline Dehydrogenase, domain 2"/>
    <property type="match status" value="1"/>
</dbReference>
<dbReference type="EMBL" id="RCMK01000019">
    <property type="protein sequence ID" value="KAG2953989.1"/>
    <property type="molecule type" value="Genomic_DNA"/>
</dbReference>
<feature type="active site" description="Proton donor" evidence="7">
    <location>
        <position position="193"/>
    </location>
</feature>
<dbReference type="EMBL" id="MJFZ01000001">
    <property type="protein sequence ID" value="RAW43739.1"/>
    <property type="molecule type" value="Genomic_DNA"/>
</dbReference>
<keyword evidence="6 10" id="KW-0521">NADP</keyword>
<evidence type="ECO:0000313" key="14">
    <source>
        <dbReference type="EMBL" id="KAG2953989.1"/>
    </source>
</evidence>
<feature type="binding site" description="in other chain" evidence="8">
    <location>
        <position position="292"/>
    </location>
    <ligand>
        <name>substrate</name>
        <note>ligand shared between dimeric partners</note>
    </ligand>
</feature>
<dbReference type="SUPFAM" id="SSF48179">
    <property type="entry name" value="6-phosphogluconate dehydrogenase C-terminal domain-like"/>
    <property type="match status" value="1"/>
</dbReference>
<dbReference type="InterPro" id="IPR006114">
    <property type="entry name" value="6PGDH_C"/>
</dbReference>
<feature type="binding site" description="in other chain" evidence="8">
    <location>
        <begin position="189"/>
        <end position="190"/>
    </location>
    <ligand>
        <name>substrate</name>
        <note>ligand shared between dimeric partners</note>
    </ligand>
</feature>
<feature type="domain" description="6-phosphogluconate dehydrogenase C-terminal" evidence="11">
    <location>
        <begin position="182"/>
        <end position="472"/>
    </location>
</feature>
<reference evidence="18 19" key="1">
    <citation type="submission" date="2018-01" db="EMBL/GenBank/DDBJ databases">
        <title>Draft genome of the strawberry crown rot pathogen Phytophthora cactorum.</title>
        <authorList>
            <person name="Armitage A.D."/>
            <person name="Lysoe E."/>
            <person name="Nellist C.F."/>
            <person name="Harrison R.J."/>
            <person name="Brurberg M.B."/>
        </authorList>
    </citation>
    <scope>NUCLEOTIDE SEQUENCE [LARGE SCALE GENOMIC DNA]</scope>
    <source>
        <strain evidence="18 19">10300</strain>
    </source>
</reference>
<evidence type="ECO:0000256" key="5">
    <source>
        <dbReference type="ARBA" id="ARBA00023126"/>
    </source>
</evidence>
<dbReference type="Proteomes" id="UP000251314">
    <property type="component" value="Unassembled WGS sequence"/>
</dbReference>
<organism evidence="18 19">
    <name type="scientific">Phytophthora cactorum</name>
    <dbReference type="NCBI Taxonomy" id="29920"/>
    <lineage>
        <taxon>Eukaryota</taxon>
        <taxon>Sar</taxon>
        <taxon>Stramenopiles</taxon>
        <taxon>Oomycota</taxon>
        <taxon>Peronosporomycetes</taxon>
        <taxon>Peronosporales</taxon>
        <taxon>Peronosporaceae</taxon>
        <taxon>Phytophthora</taxon>
    </lineage>
</organism>
<dbReference type="EMBL" id="JAENGZ010000022">
    <property type="protein sequence ID" value="KAG6973299.1"/>
    <property type="molecule type" value="Genomic_DNA"/>
</dbReference>
<feature type="binding site" evidence="8">
    <location>
        <position position="450"/>
    </location>
    <ligand>
        <name>substrate</name>
        <note>ligand shared between dimeric partners</note>
    </ligand>
</feature>
<dbReference type="Pfam" id="PF00393">
    <property type="entry name" value="6PGD"/>
    <property type="match status" value="1"/>
</dbReference>
<dbReference type="UniPathway" id="UPA00115">
    <property type="reaction ID" value="UER00410"/>
</dbReference>
<dbReference type="STRING" id="29920.A0A329T5A0"/>
<dbReference type="Proteomes" id="UP000688947">
    <property type="component" value="Unassembled WGS sequence"/>
</dbReference>
<evidence type="ECO:0000256" key="10">
    <source>
        <dbReference type="RuleBase" id="RU000485"/>
    </source>
</evidence>
<accession>A0A329T5A0</accession>
<dbReference type="InterPro" id="IPR013328">
    <property type="entry name" value="6PGD_dom2"/>
</dbReference>
<dbReference type="InterPro" id="IPR008927">
    <property type="entry name" value="6-PGluconate_DH-like_C_sf"/>
</dbReference>
<gene>
    <name evidence="17" type="ORF">JG687_00000991</name>
    <name evidence="18" type="ORF">PC110_g34</name>
    <name evidence="12" type="ORF">PC113_g332</name>
    <name evidence="13" type="ORF">PC115_g198</name>
    <name evidence="14" type="ORF">PC117_g1609</name>
    <name evidence="15" type="ORF">PC118_g1127</name>
    <name evidence="16" type="ORF">PC129_g2296</name>
</gene>
<comment type="similarity">
    <text evidence="2 6 10">Belongs to the 6-phosphogluconate dehydrogenase family.</text>
</comment>
<feature type="binding site" evidence="9">
    <location>
        <position position="106"/>
    </location>
    <ligand>
        <name>NADP(+)</name>
        <dbReference type="ChEBI" id="CHEBI:58349"/>
    </ligand>
</feature>
<keyword evidence="4 10" id="KW-0311">Gluconate utilization</keyword>
<dbReference type="EC" id="1.1.1.44" evidence="6 10"/>
<evidence type="ECO:0000256" key="3">
    <source>
        <dbReference type="ARBA" id="ARBA00023002"/>
    </source>
</evidence>
<evidence type="ECO:0000313" key="15">
    <source>
        <dbReference type="EMBL" id="KAG2998732.1"/>
    </source>
</evidence>
<protein>
    <recommendedName>
        <fullName evidence="6 10">6-phosphogluconate dehydrogenase, decarboxylating</fullName>
        <ecNumber evidence="6 10">1.1.1.44</ecNumber>
    </recommendedName>
</protein>
<dbReference type="GO" id="GO:0004616">
    <property type="term" value="F:phosphogluconate dehydrogenase (decarboxylating) activity"/>
    <property type="evidence" value="ECO:0007669"/>
    <property type="project" value="UniProtKB-EC"/>
</dbReference>
<feature type="binding site" description="in other chain" evidence="8">
    <location>
        <position position="265"/>
    </location>
    <ligand>
        <name>substrate</name>
        <note>ligand shared between dimeric partners</note>
    </ligand>
</feature>
<dbReference type="OrthoDB" id="434986at2759"/>
<feature type="binding site" description="in other chain" evidence="8">
    <location>
        <position position="194"/>
    </location>
    <ligand>
        <name>substrate</name>
        <note>ligand shared between dimeric partners</note>
    </ligand>
</feature>
<dbReference type="Proteomes" id="UP000774804">
    <property type="component" value="Unassembled WGS sequence"/>
</dbReference>
<keyword evidence="19" id="KW-1185">Reference proteome</keyword>
<dbReference type="FunFam" id="1.10.1040.10:FF:000002">
    <property type="entry name" value="6-phosphogluconate dehydrogenase, decarboxylating"/>
    <property type="match status" value="1"/>
</dbReference>
<dbReference type="SMART" id="SM01350">
    <property type="entry name" value="6PGD"/>
    <property type="match status" value="1"/>
</dbReference>
<dbReference type="PRINTS" id="PR00076">
    <property type="entry name" value="6PGDHDRGNASE"/>
</dbReference>
<evidence type="ECO:0000313" key="16">
    <source>
        <dbReference type="EMBL" id="KAG3227134.1"/>
    </source>
</evidence>
<dbReference type="PIRSF" id="PIRSF000109">
    <property type="entry name" value="6PGD"/>
    <property type="match status" value="1"/>
</dbReference>
<dbReference type="GO" id="GO:0019521">
    <property type="term" value="P:D-gluconate metabolic process"/>
    <property type="evidence" value="ECO:0007669"/>
    <property type="project" value="UniProtKB-KW"/>
</dbReference>
<comment type="function">
    <text evidence="6">Catalyzes the oxidative decarboxylation of 6-phosphogluconate to ribulose 5-phosphate and CO(2), with concomitant reduction of NADP to NADPH.</text>
</comment>
<dbReference type="NCBIfam" id="TIGR00873">
    <property type="entry name" value="gnd"/>
    <property type="match status" value="1"/>
</dbReference>
<dbReference type="FunFam" id="3.40.50.720:FF:000007">
    <property type="entry name" value="6-phosphogluconate dehydrogenase, decarboxylating"/>
    <property type="match status" value="1"/>
</dbReference>
<feature type="binding site" evidence="9">
    <location>
        <begin position="11"/>
        <end position="16"/>
    </location>
    <ligand>
        <name>NADP(+)</name>
        <dbReference type="ChEBI" id="CHEBI:58349"/>
    </ligand>
</feature>
<comment type="catalytic activity">
    <reaction evidence="6 10">
        <text>6-phospho-D-gluconate + NADP(+) = D-ribulose 5-phosphate + CO2 + NADPH</text>
        <dbReference type="Rhea" id="RHEA:10116"/>
        <dbReference type="ChEBI" id="CHEBI:16526"/>
        <dbReference type="ChEBI" id="CHEBI:57783"/>
        <dbReference type="ChEBI" id="CHEBI:58121"/>
        <dbReference type="ChEBI" id="CHEBI:58349"/>
        <dbReference type="ChEBI" id="CHEBI:58759"/>
        <dbReference type="EC" id="1.1.1.44"/>
    </reaction>
</comment>
<evidence type="ECO:0000313" key="18">
    <source>
        <dbReference type="EMBL" id="RAW43739.1"/>
    </source>
</evidence>
<dbReference type="EMBL" id="RCMG01000003">
    <property type="protein sequence ID" value="KAG2869260.1"/>
    <property type="molecule type" value="Genomic_DNA"/>
</dbReference>
<comment type="subunit">
    <text evidence="6">Homodimer.</text>
</comment>
<reference evidence="17" key="3">
    <citation type="submission" date="2021-01" db="EMBL/GenBank/DDBJ databases">
        <title>Phytophthora aleatoria, a newly-described species from Pinus radiata is distinct from Phytophthora cactorum isolates based on comparative genomics.</title>
        <authorList>
            <person name="Mcdougal R."/>
            <person name="Panda P."/>
            <person name="Williams N."/>
            <person name="Studholme D.J."/>
        </authorList>
    </citation>
    <scope>NUCLEOTIDE SEQUENCE</scope>
    <source>
        <strain evidence="17">NZFS 3830</strain>
    </source>
</reference>
<dbReference type="Gene3D" id="1.20.5.320">
    <property type="entry name" value="6-Phosphogluconate Dehydrogenase, domain 3"/>
    <property type="match status" value="1"/>
</dbReference>
<dbReference type="FunFam" id="1.20.5.320:FF:000001">
    <property type="entry name" value="6-phosphogluconate dehydrogenase, decarboxylating"/>
    <property type="match status" value="1"/>
</dbReference>
<dbReference type="NCBIfam" id="NF006765">
    <property type="entry name" value="PRK09287.1"/>
    <property type="match status" value="1"/>
</dbReference>
<feature type="binding site" evidence="9">
    <location>
        <begin position="34"/>
        <end position="36"/>
    </location>
    <ligand>
        <name>NADP(+)</name>
        <dbReference type="ChEBI" id="CHEBI:58349"/>
    </ligand>
</feature>
<evidence type="ECO:0000256" key="7">
    <source>
        <dbReference type="PIRSR" id="PIRSR000109-1"/>
    </source>
</evidence>
<dbReference type="Proteomes" id="UP000735874">
    <property type="component" value="Unassembled WGS sequence"/>
</dbReference>
<dbReference type="InterPro" id="IPR006115">
    <property type="entry name" value="6PGDH_NADP-bd"/>
</dbReference>
<evidence type="ECO:0000313" key="13">
    <source>
        <dbReference type="EMBL" id="KAG2944601.1"/>
    </source>
</evidence>
<feature type="binding site" evidence="9">
    <location>
        <begin position="78"/>
        <end position="80"/>
    </location>
    <ligand>
        <name>NADP(+)</name>
        <dbReference type="ChEBI" id="CHEBI:58349"/>
    </ligand>
</feature>
<dbReference type="InterPro" id="IPR036291">
    <property type="entry name" value="NAD(P)-bd_dom_sf"/>
</dbReference>
<dbReference type="AlphaFoldDB" id="A0A329T5A0"/>
<evidence type="ECO:0000256" key="6">
    <source>
        <dbReference type="PIRNR" id="PIRNR000109"/>
    </source>
</evidence>
<evidence type="ECO:0000256" key="1">
    <source>
        <dbReference type="ARBA" id="ARBA00004874"/>
    </source>
</evidence>
<dbReference type="VEuPathDB" id="FungiDB:PC110_g34"/>
<reference evidence="16" key="2">
    <citation type="submission" date="2018-05" db="EMBL/GenBank/DDBJ databases">
        <title>Effector identification in a new, highly contiguous assembly of the strawberry crown rot pathogen Phytophthora cactorum.</title>
        <authorList>
            <person name="Armitage A.D."/>
            <person name="Nellist C.F."/>
            <person name="Bates H."/>
            <person name="Vickerstaff R.J."/>
            <person name="Harrison R.J."/>
        </authorList>
    </citation>
    <scope>NUCLEOTIDE SEQUENCE</scope>
    <source>
        <strain evidence="12">15-7</strain>
        <strain evidence="13">4032</strain>
        <strain evidence="14">4040</strain>
        <strain evidence="15">P415</strain>
        <strain evidence="16">P421</strain>
    </source>
</reference>
<evidence type="ECO:0000313" key="19">
    <source>
        <dbReference type="Proteomes" id="UP000251314"/>
    </source>
</evidence>
<keyword evidence="5 6" id="KW-0570">Pentose shunt</keyword>
<feature type="binding site" description="in other chain" evidence="8">
    <location>
        <begin position="132"/>
        <end position="134"/>
    </location>
    <ligand>
        <name>substrate</name>
        <note>ligand shared between dimeric partners</note>
    </ligand>
</feature>
<dbReference type="InterPro" id="IPR006183">
    <property type="entry name" value="Pgluconate_DH"/>
</dbReference>
<evidence type="ECO:0000256" key="2">
    <source>
        <dbReference type="ARBA" id="ARBA00008419"/>
    </source>
</evidence>
<dbReference type="PANTHER" id="PTHR11811">
    <property type="entry name" value="6-PHOSPHOGLUCONATE DEHYDROGENASE"/>
    <property type="match status" value="1"/>
</dbReference>
<dbReference type="Gene3D" id="3.40.50.720">
    <property type="entry name" value="NAD(P)-binding Rossmann-like Domain"/>
    <property type="match status" value="1"/>
</dbReference>
<dbReference type="EMBL" id="RCMI01000002">
    <property type="protein sequence ID" value="KAG2944601.1"/>
    <property type="molecule type" value="Genomic_DNA"/>
</dbReference>
<comment type="caution">
    <text evidence="18">The sequence shown here is derived from an EMBL/GenBank/DDBJ whole genome shotgun (WGS) entry which is preliminary data.</text>
</comment>
<evidence type="ECO:0000256" key="9">
    <source>
        <dbReference type="PIRSR" id="PIRSR000109-3"/>
    </source>
</evidence>
<evidence type="ECO:0000256" key="8">
    <source>
        <dbReference type="PIRSR" id="PIRSR000109-2"/>
    </source>
</evidence>
<feature type="active site" description="Proton acceptor" evidence="7">
    <location>
        <position position="186"/>
    </location>
</feature>
<dbReference type="Proteomes" id="UP000697107">
    <property type="component" value="Unassembled WGS sequence"/>
</dbReference>
<dbReference type="GO" id="GO:0006098">
    <property type="term" value="P:pentose-phosphate shunt"/>
    <property type="evidence" value="ECO:0007669"/>
    <property type="project" value="UniProtKB-UniPathway"/>
</dbReference>
<keyword evidence="3 6" id="KW-0560">Oxidoreductase</keyword>
<evidence type="ECO:0000313" key="12">
    <source>
        <dbReference type="EMBL" id="KAG2869260.1"/>
    </source>
</evidence>
<evidence type="ECO:0000259" key="11">
    <source>
        <dbReference type="SMART" id="SM01350"/>
    </source>
</evidence>
<dbReference type="InterPro" id="IPR006113">
    <property type="entry name" value="6PGDH_Gnd/GntZ"/>
</dbReference>
<feature type="binding site" evidence="8">
    <location>
        <position position="456"/>
    </location>
    <ligand>
        <name>substrate</name>
        <note>ligand shared between dimeric partners</note>
    </ligand>
</feature>
<dbReference type="GO" id="GO:0050661">
    <property type="term" value="F:NADP binding"/>
    <property type="evidence" value="ECO:0007669"/>
    <property type="project" value="InterPro"/>
</dbReference>
<dbReference type="Pfam" id="PF03446">
    <property type="entry name" value="NAD_binding_2"/>
    <property type="match status" value="1"/>
</dbReference>
<evidence type="ECO:0000313" key="17">
    <source>
        <dbReference type="EMBL" id="KAG6973299.1"/>
    </source>
</evidence>
<dbReference type="SUPFAM" id="SSF51735">
    <property type="entry name" value="NAD(P)-binding Rossmann-fold domains"/>
    <property type="match status" value="1"/>
</dbReference>
<evidence type="ECO:0000256" key="4">
    <source>
        <dbReference type="ARBA" id="ARBA00023064"/>
    </source>
</evidence>
<dbReference type="Proteomes" id="UP000760860">
    <property type="component" value="Unassembled WGS sequence"/>
</dbReference>